<dbReference type="KEGG" id="bav:BAV1441"/>
<dbReference type="AlphaFoldDB" id="Q2L2G4"/>
<dbReference type="STRING" id="360910.BAV1441"/>
<organism evidence="1 2">
    <name type="scientific">Bordetella avium (strain 197N)</name>
    <dbReference type="NCBI Taxonomy" id="360910"/>
    <lineage>
        <taxon>Bacteria</taxon>
        <taxon>Pseudomonadati</taxon>
        <taxon>Pseudomonadota</taxon>
        <taxon>Betaproteobacteria</taxon>
        <taxon>Burkholderiales</taxon>
        <taxon>Alcaligenaceae</taxon>
        <taxon>Bordetella</taxon>
    </lineage>
</organism>
<evidence type="ECO:0000313" key="1">
    <source>
        <dbReference type="EMBL" id="CAJ49052.1"/>
    </source>
</evidence>
<keyword evidence="2" id="KW-1185">Reference proteome</keyword>
<gene>
    <name evidence="1" type="ordered locus">BAV1441</name>
</gene>
<evidence type="ECO:0000313" key="2">
    <source>
        <dbReference type="Proteomes" id="UP000001977"/>
    </source>
</evidence>
<dbReference type="InterPro" id="IPR010982">
    <property type="entry name" value="Lambda_DNA-bd_dom_sf"/>
</dbReference>
<protein>
    <submittedName>
        <fullName evidence="1">Phage protein</fullName>
    </submittedName>
</protein>
<dbReference type="HOGENOM" id="CLU_2191931_0_0_4"/>
<sequence length="128" mass="14083">MKAMHIQMTRLYEAARIAGRLSGDTDQADLARLLNVAPQNVNNWENRGPSKDALLEAQAAIGINATWVMKGVGPMFINGGHGPDTAWPFDRLDIRRVQRLSPPDRAYVEGKLEAAIEAAEARIFSAEK</sequence>
<dbReference type="Proteomes" id="UP000001977">
    <property type="component" value="Chromosome"/>
</dbReference>
<proteinExistence type="predicted"/>
<dbReference type="Gene3D" id="1.10.260.40">
    <property type="entry name" value="lambda repressor-like DNA-binding domains"/>
    <property type="match status" value="1"/>
</dbReference>
<dbReference type="GO" id="GO:0003677">
    <property type="term" value="F:DNA binding"/>
    <property type="evidence" value="ECO:0007669"/>
    <property type="project" value="InterPro"/>
</dbReference>
<dbReference type="SUPFAM" id="SSF47413">
    <property type="entry name" value="lambda repressor-like DNA-binding domains"/>
    <property type="match status" value="1"/>
</dbReference>
<dbReference type="EMBL" id="AM167904">
    <property type="protein sequence ID" value="CAJ49052.1"/>
    <property type="molecule type" value="Genomic_DNA"/>
</dbReference>
<dbReference type="CDD" id="cd00093">
    <property type="entry name" value="HTH_XRE"/>
    <property type="match status" value="1"/>
</dbReference>
<accession>Q2L2G4</accession>
<name>Q2L2G4_BORA1</name>
<reference evidence="1 2" key="1">
    <citation type="journal article" date="2006" name="J. Bacteriol.">
        <title>Comparison of the genome sequence of the poultry pathogen Bordetella avium with those of B. bronchiseptica, B. pertussis, and B. parapertussis reveals extensive diversity in surface structures associated with host interaction.</title>
        <authorList>
            <person name="Sebaihia M."/>
            <person name="Preston A."/>
            <person name="Maskell D.J."/>
            <person name="Kuzmiak H."/>
            <person name="Connell T.D."/>
            <person name="King N.D."/>
            <person name="Orndorff P.E."/>
            <person name="Miyamoto D.M."/>
            <person name="Thomson N.R."/>
            <person name="Harris D."/>
            <person name="Goble A."/>
            <person name="Lord A."/>
            <person name="Murphy L."/>
            <person name="Quail M.A."/>
            <person name="Rutter S."/>
            <person name="Squares R."/>
            <person name="Squares S."/>
            <person name="Woodward J."/>
            <person name="Parkhill J."/>
            <person name="Temple L.M."/>
        </authorList>
    </citation>
    <scope>NUCLEOTIDE SEQUENCE [LARGE SCALE GENOMIC DNA]</scope>
    <source>
        <strain evidence="1 2">197N</strain>
    </source>
</reference>
<dbReference type="InterPro" id="IPR001387">
    <property type="entry name" value="Cro/C1-type_HTH"/>
</dbReference>